<comment type="caution">
    <text evidence="1">The sequence shown here is derived from an EMBL/GenBank/DDBJ whole genome shotgun (WGS) entry which is preliminary data.</text>
</comment>
<accession>A0A9D4BH46</accession>
<name>A0A9D4BH46_DREPO</name>
<proteinExistence type="predicted"/>
<organism evidence="1 2">
    <name type="scientific">Dreissena polymorpha</name>
    <name type="common">Zebra mussel</name>
    <name type="synonym">Mytilus polymorpha</name>
    <dbReference type="NCBI Taxonomy" id="45954"/>
    <lineage>
        <taxon>Eukaryota</taxon>
        <taxon>Metazoa</taxon>
        <taxon>Spiralia</taxon>
        <taxon>Lophotrochozoa</taxon>
        <taxon>Mollusca</taxon>
        <taxon>Bivalvia</taxon>
        <taxon>Autobranchia</taxon>
        <taxon>Heteroconchia</taxon>
        <taxon>Euheterodonta</taxon>
        <taxon>Imparidentia</taxon>
        <taxon>Neoheterodontei</taxon>
        <taxon>Myida</taxon>
        <taxon>Dreissenoidea</taxon>
        <taxon>Dreissenidae</taxon>
        <taxon>Dreissena</taxon>
    </lineage>
</organism>
<sequence length="76" mass="8529">MIVMLIGFADKRMEMSLLETGQQLITLFTTSFLTMKVTLWRCIESSSLNHILCPSSVDVSPNPIHLISASPMMSQR</sequence>
<dbReference type="Proteomes" id="UP000828390">
    <property type="component" value="Unassembled WGS sequence"/>
</dbReference>
<dbReference type="AlphaFoldDB" id="A0A9D4BH46"/>
<protein>
    <submittedName>
        <fullName evidence="1">Uncharacterized protein</fullName>
    </submittedName>
</protein>
<reference evidence="1" key="2">
    <citation type="submission" date="2020-11" db="EMBL/GenBank/DDBJ databases">
        <authorList>
            <person name="McCartney M.A."/>
            <person name="Auch B."/>
            <person name="Kono T."/>
            <person name="Mallez S."/>
            <person name="Becker A."/>
            <person name="Gohl D.M."/>
            <person name="Silverstein K.A.T."/>
            <person name="Koren S."/>
            <person name="Bechman K.B."/>
            <person name="Herman A."/>
            <person name="Abrahante J.E."/>
            <person name="Garbe J."/>
        </authorList>
    </citation>
    <scope>NUCLEOTIDE SEQUENCE</scope>
    <source>
        <strain evidence="1">Duluth1</strain>
        <tissue evidence="1">Whole animal</tissue>
    </source>
</reference>
<evidence type="ECO:0000313" key="1">
    <source>
        <dbReference type="EMBL" id="KAH3694629.1"/>
    </source>
</evidence>
<gene>
    <name evidence="1" type="ORF">DPMN_082069</name>
</gene>
<dbReference type="EMBL" id="JAIWYP010000016">
    <property type="protein sequence ID" value="KAH3694629.1"/>
    <property type="molecule type" value="Genomic_DNA"/>
</dbReference>
<evidence type="ECO:0000313" key="2">
    <source>
        <dbReference type="Proteomes" id="UP000828390"/>
    </source>
</evidence>
<reference evidence="1" key="1">
    <citation type="journal article" date="2019" name="bioRxiv">
        <title>The Genome of the Zebra Mussel, Dreissena polymorpha: A Resource for Invasive Species Research.</title>
        <authorList>
            <person name="McCartney M.A."/>
            <person name="Auch B."/>
            <person name="Kono T."/>
            <person name="Mallez S."/>
            <person name="Zhang Y."/>
            <person name="Obille A."/>
            <person name="Becker A."/>
            <person name="Abrahante J.E."/>
            <person name="Garbe J."/>
            <person name="Badalamenti J.P."/>
            <person name="Herman A."/>
            <person name="Mangelson H."/>
            <person name="Liachko I."/>
            <person name="Sullivan S."/>
            <person name="Sone E.D."/>
            <person name="Koren S."/>
            <person name="Silverstein K.A.T."/>
            <person name="Beckman K.B."/>
            <person name="Gohl D.M."/>
        </authorList>
    </citation>
    <scope>NUCLEOTIDE SEQUENCE</scope>
    <source>
        <strain evidence="1">Duluth1</strain>
        <tissue evidence="1">Whole animal</tissue>
    </source>
</reference>
<keyword evidence="2" id="KW-1185">Reference proteome</keyword>